<dbReference type="Proteomes" id="UP000694001">
    <property type="component" value="Chromosome"/>
</dbReference>
<dbReference type="EMBL" id="CP076448">
    <property type="protein sequence ID" value="QXM25920.1"/>
    <property type="molecule type" value="Genomic_DNA"/>
</dbReference>
<dbReference type="PANTHER" id="PTHR42928">
    <property type="entry name" value="TRICARBOXYLATE-BINDING PROTEIN"/>
    <property type="match status" value="1"/>
</dbReference>
<dbReference type="RefSeq" id="WP_218286971.1">
    <property type="nucleotide sequence ID" value="NZ_CP076448.1"/>
</dbReference>
<evidence type="ECO:0000313" key="4">
    <source>
        <dbReference type="Proteomes" id="UP000694001"/>
    </source>
</evidence>
<organism evidence="3 4">
    <name type="scientific">Elioraea tepida</name>
    <dbReference type="NCBI Taxonomy" id="2843330"/>
    <lineage>
        <taxon>Bacteria</taxon>
        <taxon>Pseudomonadati</taxon>
        <taxon>Pseudomonadota</taxon>
        <taxon>Alphaproteobacteria</taxon>
        <taxon>Acetobacterales</taxon>
        <taxon>Elioraeaceae</taxon>
        <taxon>Elioraea</taxon>
    </lineage>
</organism>
<keyword evidence="4" id="KW-1185">Reference proteome</keyword>
<dbReference type="Pfam" id="PF03401">
    <property type="entry name" value="TctC"/>
    <property type="match status" value="1"/>
</dbReference>
<dbReference type="InterPro" id="IPR005064">
    <property type="entry name" value="BUG"/>
</dbReference>
<accession>A0A975U438</accession>
<gene>
    <name evidence="3" type="ORF">KO353_06920</name>
</gene>
<name>A0A975U438_9PROT</name>
<feature type="signal peptide" evidence="2">
    <location>
        <begin position="1"/>
        <end position="23"/>
    </location>
</feature>
<dbReference type="KEGG" id="elio:KO353_06920"/>
<dbReference type="PIRSF" id="PIRSF017082">
    <property type="entry name" value="YflP"/>
    <property type="match status" value="1"/>
</dbReference>
<dbReference type="CDD" id="cd07012">
    <property type="entry name" value="PBP2_Bug_TTT"/>
    <property type="match status" value="1"/>
</dbReference>
<dbReference type="AlphaFoldDB" id="A0A975U438"/>
<keyword evidence="2" id="KW-0732">Signal</keyword>
<sequence>MFTRRSLAVAAAAVPLAAPRVLAQTRYPLPSVTLVTHSSPGGGSDVFLRELIKHLTPVMGVSFAVENVRGGSGATAVARVARAQPNGGMVYATTPTYIQTTLLSRPEFGYDSLNPLSIVFLDPQLIYTRVQSPFQTLAEAMDAARASPGRQRWGAANPASLERIALERLNRLVGARAAVVPHEGGGDLMINVLNGTLDLGIGEIQEINAQDEAGRIRLLGVLTESRLETTPSLATAREQGIDLVVTKFRGLAGPKGMADEIAELWAGALRTVLDSPAYRAVYAKESLVPTPLLLPRAAAREFTTRVATETASSLRELGVVR</sequence>
<evidence type="ECO:0000313" key="3">
    <source>
        <dbReference type="EMBL" id="QXM25920.1"/>
    </source>
</evidence>
<reference evidence="3" key="1">
    <citation type="submission" date="2021-06" db="EMBL/GenBank/DDBJ databases">
        <title>Elioraea tepida, sp. nov., a moderately thermophilic aerobic anoxygenic phototrophic bacterium isolated from an alkaline siliceous hot spring mat community in Yellowstone National Park, WY, USA.</title>
        <authorList>
            <person name="Saini M.K."/>
            <person name="Yoshida S."/>
            <person name="Sebastian A."/>
            <person name="Hirose S."/>
            <person name="Hara E."/>
            <person name="Tamaki H."/>
            <person name="Soulier N.T."/>
            <person name="Albert I."/>
            <person name="Hanada S."/>
            <person name="Bryant D.A."/>
            <person name="Tank M."/>
        </authorList>
    </citation>
    <scope>NUCLEOTIDE SEQUENCE</scope>
    <source>
        <strain evidence="3">MS-P2</strain>
    </source>
</reference>
<evidence type="ECO:0000256" key="1">
    <source>
        <dbReference type="ARBA" id="ARBA00006987"/>
    </source>
</evidence>
<evidence type="ECO:0000256" key="2">
    <source>
        <dbReference type="SAM" id="SignalP"/>
    </source>
</evidence>
<comment type="similarity">
    <text evidence="1">Belongs to the UPF0065 (bug) family.</text>
</comment>
<feature type="chain" id="PRO_5036987863" evidence="2">
    <location>
        <begin position="24"/>
        <end position="321"/>
    </location>
</feature>
<proteinExistence type="inferred from homology"/>
<protein>
    <submittedName>
        <fullName evidence="3">Tripartite tricarboxylate transporter substrate binding protein</fullName>
    </submittedName>
</protein>
<dbReference type="PANTHER" id="PTHR42928:SF3">
    <property type="entry name" value="UPF0065 PROTEIN YFLP"/>
    <property type="match status" value="1"/>
</dbReference>